<dbReference type="KEGG" id="plut:EI981_12875"/>
<keyword evidence="2" id="KW-0808">Transferase</keyword>
<reference evidence="3" key="1">
    <citation type="submission" date="2018-12" db="EMBL/GenBank/DDBJ databases">
        <title>Complete genome sequence of Paenibacillus sp. MBLB1234.</title>
        <authorList>
            <person name="Nam Y.-D."/>
            <person name="Kang J."/>
            <person name="Chung W.-H."/>
            <person name="Park Y.S."/>
        </authorList>
    </citation>
    <scope>NUCLEOTIDE SEQUENCE [LARGE SCALE GENOMIC DNA]</scope>
    <source>
        <strain evidence="3">MBLB1234</strain>
    </source>
</reference>
<name>A0A3Q9IB96_9BACL</name>
<protein>
    <submittedName>
        <fullName evidence="2">GNAT family N-acetyltransferase</fullName>
    </submittedName>
</protein>
<gene>
    <name evidence="2" type="ORF">EI981_12875</name>
</gene>
<dbReference type="CDD" id="cd04301">
    <property type="entry name" value="NAT_SF"/>
    <property type="match status" value="1"/>
</dbReference>
<sequence>MDTICFTNEPPKDFGQLLSLYESLGWNSLNLSSDDLKQMCNQSWYAIYAFKDQKLVGMGRIISDGVITGIICGLCVLPSYQSKGIGKEMLNRMIEHCEQNRVIPQLLCTENLEPYYESFGFRKFTVGMTRNIIR</sequence>
<dbReference type="PROSITE" id="PS51186">
    <property type="entry name" value="GNAT"/>
    <property type="match status" value="1"/>
</dbReference>
<accession>A0A3Q9IB96</accession>
<evidence type="ECO:0000313" key="3">
    <source>
        <dbReference type="Proteomes" id="UP000270678"/>
    </source>
</evidence>
<dbReference type="RefSeq" id="WP_126998711.1">
    <property type="nucleotide sequence ID" value="NZ_CP034346.1"/>
</dbReference>
<dbReference type="PANTHER" id="PTHR43233:SF1">
    <property type="entry name" value="FAMILY N-ACETYLTRANSFERASE, PUTATIVE (AFU_ORTHOLOGUE AFUA_6G03350)-RELATED"/>
    <property type="match status" value="1"/>
</dbReference>
<dbReference type="EMBL" id="CP034346">
    <property type="protein sequence ID" value="AZS15265.1"/>
    <property type="molecule type" value="Genomic_DNA"/>
</dbReference>
<organism evidence="2 3">
    <name type="scientific">Paenibacillus lutimineralis</name>
    <dbReference type="NCBI Taxonomy" id="2707005"/>
    <lineage>
        <taxon>Bacteria</taxon>
        <taxon>Bacillati</taxon>
        <taxon>Bacillota</taxon>
        <taxon>Bacilli</taxon>
        <taxon>Bacillales</taxon>
        <taxon>Paenibacillaceae</taxon>
        <taxon>Paenibacillus</taxon>
    </lineage>
</organism>
<dbReference type="SUPFAM" id="SSF55729">
    <property type="entry name" value="Acyl-CoA N-acyltransferases (Nat)"/>
    <property type="match status" value="1"/>
</dbReference>
<dbReference type="InterPro" id="IPR016181">
    <property type="entry name" value="Acyl_CoA_acyltransferase"/>
</dbReference>
<dbReference type="AlphaFoldDB" id="A0A3Q9IB96"/>
<feature type="domain" description="N-acetyltransferase" evidence="1">
    <location>
        <begin position="4"/>
        <end position="134"/>
    </location>
</feature>
<dbReference type="PANTHER" id="PTHR43233">
    <property type="entry name" value="FAMILY N-ACETYLTRANSFERASE, PUTATIVE (AFU_ORTHOLOGUE AFUA_6G03350)-RELATED"/>
    <property type="match status" value="1"/>
</dbReference>
<evidence type="ECO:0000259" key="1">
    <source>
        <dbReference type="PROSITE" id="PS51186"/>
    </source>
</evidence>
<dbReference type="GO" id="GO:0016747">
    <property type="term" value="F:acyltransferase activity, transferring groups other than amino-acyl groups"/>
    <property type="evidence" value="ECO:0007669"/>
    <property type="project" value="InterPro"/>
</dbReference>
<keyword evidence="3" id="KW-1185">Reference proteome</keyword>
<dbReference type="Pfam" id="PF13673">
    <property type="entry name" value="Acetyltransf_10"/>
    <property type="match status" value="1"/>
</dbReference>
<dbReference type="Proteomes" id="UP000270678">
    <property type="component" value="Chromosome"/>
</dbReference>
<proteinExistence type="predicted"/>
<dbReference type="OrthoDB" id="9775804at2"/>
<dbReference type="Gene3D" id="3.40.630.30">
    <property type="match status" value="1"/>
</dbReference>
<evidence type="ECO:0000313" key="2">
    <source>
        <dbReference type="EMBL" id="AZS15265.1"/>
    </source>
</evidence>
<dbReference type="InterPro" id="IPR053144">
    <property type="entry name" value="Acetyltransferase_Butenolide"/>
</dbReference>
<dbReference type="InterPro" id="IPR000182">
    <property type="entry name" value="GNAT_dom"/>
</dbReference>